<feature type="region of interest" description="Disordered" evidence="1">
    <location>
        <begin position="106"/>
        <end position="149"/>
    </location>
</feature>
<dbReference type="AlphaFoldDB" id="A0A316TDU3"/>
<proteinExistence type="predicted"/>
<feature type="compositionally biased region" description="Low complexity" evidence="1">
    <location>
        <begin position="124"/>
        <end position="141"/>
    </location>
</feature>
<dbReference type="EMBL" id="QGDD01000005">
    <property type="protein sequence ID" value="PWN02547.1"/>
    <property type="molecule type" value="Genomic_DNA"/>
</dbReference>
<dbReference type="OrthoDB" id="3790815at2"/>
<dbReference type="RefSeq" id="WP_109694186.1">
    <property type="nucleotide sequence ID" value="NZ_QGDD01000005.1"/>
</dbReference>
<evidence type="ECO:0000313" key="4">
    <source>
        <dbReference type="Proteomes" id="UP000245507"/>
    </source>
</evidence>
<feature type="transmembrane region" description="Helical" evidence="2">
    <location>
        <begin position="75"/>
        <end position="96"/>
    </location>
</feature>
<keyword evidence="4" id="KW-1185">Reference proteome</keyword>
<organism evidence="3 4">
    <name type="scientific">Nocardioides silvaticus</name>
    <dbReference type="NCBI Taxonomy" id="2201891"/>
    <lineage>
        <taxon>Bacteria</taxon>
        <taxon>Bacillati</taxon>
        <taxon>Actinomycetota</taxon>
        <taxon>Actinomycetes</taxon>
        <taxon>Propionibacteriales</taxon>
        <taxon>Nocardioidaceae</taxon>
        <taxon>Nocardioides</taxon>
    </lineage>
</organism>
<accession>A0A316TDU3</accession>
<keyword evidence="2" id="KW-1133">Transmembrane helix</keyword>
<dbReference type="Proteomes" id="UP000245507">
    <property type="component" value="Unassembled WGS sequence"/>
</dbReference>
<name>A0A316TDU3_9ACTN</name>
<evidence type="ECO:0000256" key="1">
    <source>
        <dbReference type="SAM" id="MobiDB-lite"/>
    </source>
</evidence>
<evidence type="ECO:0000256" key="2">
    <source>
        <dbReference type="SAM" id="Phobius"/>
    </source>
</evidence>
<protein>
    <submittedName>
        <fullName evidence="3">Uncharacterized protein</fullName>
    </submittedName>
</protein>
<reference evidence="3 4" key="1">
    <citation type="submission" date="2018-05" db="EMBL/GenBank/DDBJ databases">
        <title>Nocardioides silvaticus genome.</title>
        <authorList>
            <person name="Li C."/>
            <person name="Wang G."/>
        </authorList>
    </citation>
    <scope>NUCLEOTIDE SEQUENCE [LARGE SCALE GENOMIC DNA]</scope>
    <source>
        <strain evidence="3 4">CCTCC AB 2018079</strain>
    </source>
</reference>
<comment type="caution">
    <text evidence="3">The sequence shown here is derived from an EMBL/GenBank/DDBJ whole genome shotgun (WGS) entry which is preliminary data.</text>
</comment>
<gene>
    <name evidence="3" type="ORF">DJ010_12525</name>
</gene>
<evidence type="ECO:0000313" key="3">
    <source>
        <dbReference type="EMBL" id="PWN02547.1"/>
    </source>
</evidence>
<sequence length="244" mass="25648">MTTDEPDEQLDPLSPAEEEQVRALLADARANGPMPADVVARLESSLAGLAAERVQLDPEPADNVVPIARTRRHRVVALLGAAAAAVVVGLGIGSFVDQGEDLDAGDSGAVSSDFDRRDTEAEDAGVAASEAAPEAEATPSEELARPDRPYVVRSDHLGVDLVRVQRLVLPSPVGAMYSHYAEYLPSGFRCKVAAWGKGVLVGVQYDGDPALVVFREPMGDAQVVEVLQCGTSDVLRSTTLPVPG</sequence>
<keyword evidence="2" id="KW-0472">Membrane</keyword>
<keyword evidence="2" id="KW-0812">Transmembrane</keyword>